<dbReference type="CDD" id="cd00082">
    <property type="entry name" value="HisKA"/>
    <property type="match status" value="1"/>
</dbReference>
<dbReference type="SMART" id="SM00388">
    <property type="entry name" value="HisKA"/>
    <property type="match status" value="1"/>
</dbReference>
<name>A0A2W7TYE6_9FLAO</name>
<dbReference type="Gene3D" id="3.30.565.10">
    <property type="entry name" value="Histidine kinase-like ATPase, C-terminal domain"/>
    <property type="match status" value="1"/>
</dbReference>
<keyword evidence="6" id="KW-0812">Transmembrane</keyword>
<feature type="transmembrane region" description="Helical" evidence="6">
    <location>
        <begin position="185"/>
        <end position="207"/>
    </location>
</feature>
<evidence type="ECO:0000256" key="1">
    <source>
        <dbReference type="ARBA" id="ARBA00000085"/>
    </source>
</evidence>
<dbReference type="Pfam" id="PF02518">
    <property type="entry name" value="HATPase_c"/>
    <property type="match status" value="1"/>
</dbReference>
<evidence type="ECO:0000256" key="2">
    <source>
        <dbReference type="ARBA" id="ARBA00012438"/>
    </source>
</evidence>
<dbReference type="InterPro" id="IPR036097">
    <property type="entry name" value="HisK_dim/P_sf"/>
</dbReference>
<gene>
    <name evidence="8" type="ORF">DOS84_02970</name>
</gene>
<dbReference type="InterPro" id="IPR004358">
    <property type="entry name" value="Sig_transdc_His_kin-like_C"/>
</dbReference>
<keyword evidence="6" id="KW-1133">Transmembrane helix</keyword>
<dbReference type="OrthoDB" id="9124519at2"/>
<dbReference type="EC" id="2.7.13.3" evidence="2"/>
<dbReference type="SUPFAM" id="SSF55785">
    <property type="entry name" value="PYP-like sensor domain (PAS domain)"/>
    <property type="match status" value="1"/>
</dbReference>
<dbReference type="PANTHER" id="PTHR43304">
    <property type="entry name" value="PHYTOCHROME-LIKE PROTEIN CPH1"/>
    <property type="match status" value="1"/>
</dbReference>
<dbReference type="AlphaFoldDB" id="A0A2W7TYE6"/>
<dbReference type="EMBL" id="QKXH01000002">
    <property type="protein sequence ID" value="PZX94534.1"/>
    <property type="molecule type" value="Genomic_DNA"/>
</dbReference>
<organism evidence="8 9">
    <name type="scientific">Flavobacterium aquariorum</name>
    <dbReference type="NCBI Taxonomy" id="2217670"/>
    <lineage>
        <taxon>Bacteria</taxon>
        <taxon>Pseudomonadati</taxon>
        <taxon>Bacteroidota</taxon>
        <taxon>Flavobacteriia</taxon>
        <taxon>Flavobacteriales</taxon>
        <taxon>Flavobacteriaceae</taxon>
        <taxon>Flavobacterium</taxon>
    </lineage>
</organism>
<dbReference type="Proteomes" id="UP000249177">
    <property type="component" value="Unassembled WGS sequence"/>
</dbReference>
<feature type="domain" description="Histidine kinase" evidence="7">
    <location>
        <begin position="371"/>
        <end position="596"/>
    </location>
</feature>
<dbReference type="InterPro" id="IPR000014">
    <property type="entry name" value="PAS"/>
</dbReference>
<dbReference type="PRINTS" id="PR00344">
    <property type="entry name" value="BCTRLSENSOR"/>
</dbReference>
<dbReference type="PROSITE" id="PS50109">
    <property type="entry name" value="HIS_KIN"/>
    <property type="match status" value="1"/>
</dbReference>
<dbReference type="InterPro" id="IPR005467">
    <property type="entry name" value="His_kinase_dom"/>
</dbReference>
<dbReference type="CDD" id="cd00130">
    <property type="entry name" value="PAS"/>
    <property type="match status" value="1"/>
</dbReference>
<dbReference type="Gene3D" id="1.10.287.130">
    <property type="match status" value="1"/>
</dbReference>
<evidence type="ECO:0000256" key="5">
    <source>
        <dbReference type="ARBA" id="ARBA00022777"/>
    </source>
</evidence>
<dbReference type="InterPro" id="IPR036890">
    <property type="entry name" value="HATPase_C_sf"/>
</dbReference>
<dbReference type="Pfam" id="PF05227">
    <property type="entry name" value="CHASE3"/>
    <property type="match status" value="1"/>
</dbReference>
<dbReference type="SUPFAM" id="SSF47384">
    <property type="entry name" value="Homodimeric domain of signal transducing histidine kinase"/>
    <property type="match status" value="1"/>
</dbReference>
<keyword evidence="4" id="KW-0808">Transferase</keyword>
<dbReference type="InterPro" id="IPR007891">
    <property type="entry name" value="CHASE3"/>
</dbReference>
<dbReference type="InterPro" id="IPR035965">
    <property type="entry name" value="PAS-like_dom_sf"/>
</dbReference>
<dbReference type="InterPro" id="IPR003661">
    <property type="entry name" value="HisK_dim/P_dom"/>
</dbReference>
<comment type="catalytic activity">
    <reaction evidence="1">
        <text>ATP + protein L-histidine = ADP + protein N-phospho-L-histidine.</text>
        <dbReference type="EC" id="2.7.13.3"/>
    </reaction>
</comment>
<accession>A0A2W7TYE6</accession>
<evidence type="ECO:0000256" key="6">
    <source>
        <dbReference type="SAM" id="Phobius"/>
    </source>
</evidence>
<comment type="caution">
    <text evidence="8">The sequence shown here is derived from an EMBL/GenBank/DDBJ whole genome shotgun (WGS) entry which is preliminary data.</text>
</comment>
<dbReference type="Pfam" id="PF08447">
    <property type="entry name" value="PAS_3"/>
    <property type="match status" value="1"/>
</dbReference>
<sequence>MQMKFFGLYKNTQVFKIALIVAIVVIGYIASVFYTQMQKLDTSVELIASSNKTQYELEKLLSIMGNYEMSLRNYIITQNEVYLEDRFLNRGEIEACIKNLKKIAGNDSAKIKDIDSLKKLIDYRFKLFRDLLLIQKSPRKNTSELYIKLLESSSCTESMHAFVYKRINAEISKIKRYNTNHQFELNDSIISAFLLVLLSLLILLLSFNKMNVDINELKKTNDELKFTNLSFKNAEQIAGFGHWKYNLVKNTYTFSDNFYRLMGVEPRAFEPSLENVGKFLHPDDYNSVMEVHKQSLIDHQPTSIMLRYLLQDGTVKYIMSVGSFTRNSNGDLVKIGVNYDITAQYKKTLEIEESNKQLKTINAELESFNNIVSHDLQEPLRKIQMFVSRLEEKEIDLLTPNGKEYFVKIRLAANKMQTLLIDLLNYSRVAKGDKIFVKLNLKDLVEQCIQDLSVDIEEKKAEIEVMDLPEINGIGFQMEQLFVNLISNSLKYSKENIPPKISIKSEKISGKEMYNSKIISNTDYHKIVVSDNGIGFKQEYADKVFQLFKRLETDSKYTGTGIGLAICKKIMENHNGFIKVKSRPSVGTKFSLFFPK</sequence>
<evidence type="ECO:0000256" key="3">
    <source>
        <dbReference type="ARBA" id="ARBA00022553"/>
    </source>
</evidence>
<feature type="transmembrane region" description="Helical" evidence="6">
    <location>
        <begin position="14"/>
        <end position="34"/>
    </location>
</feature>
<evidence type="ECO:0000313" key="9">
    <source>
        <dbReference type="Proteomes" id="UP000249177"/>
    </source>
</evidence>
<protein>
    <recommendedName>
        <fullName evidence="2">histidine kinase</fullName>
        <ecNumber evidence="2">2.7.13.3</ecNumber>
    </recommendedName>
</protein>
<dbReference type="SMART" id="SM00387">
    <property type="entry name" value="HATPase_c"/>
    <property type="match status" value="1"/>
</dbReference>
<dbReference type="InterPro" id="IPR003594">
    <property type="entry name" value="HATPase_dom"/>
</dbReference>
<keyword evidence="5" id="KW-0418">Kinase</keyword>
<keyword evidence="9" id="KW-1185">Reference proteome</keyword>
<dbReference type="SUPFAM" id="SSF55874">
    <property type="entry name" value="ATPase domain of HSP90 chaperone/DNA topoisomerase II/histidine kinase"/>
    <property type="match status" value="1"/>
</dbReference>
<keyword evidence="3" id="KW-0597">Phosphoprotein</keyword>
<proteinExistence type="predicted"/>
<dbReference type="Gene3D" id="3.30.450.20">
    <property type="entry name" value="PAS domain"/>
    <property type="match status" value="1"/>
</dbReference>
<dbReference type="PANTHER" id="PTHR43304:SF1">
    <property type="entry name" value="PAC DOMAIN-CONTAINING PROTEIN"/>
    <property type="match status" value="1"/>
</dbReference>
<dbReference type="InterPro" id="IPR052162">
    <property type="entry name" value="Sensor_kinase/Photoreceptor"/>
</dbReference>
<dbReference type="Pfam" id="PF00512">
    <property type="entry name" value="HisKA"/>
    <property type="match status" value="1"/>
</dbReference>
<keyword evidence="6" id="KW-0472">Membrane</keyword>
<dbReference type="GO" id="GO:0000155">
    <property type="term" value="F:phosphorelay sensor kinase activity"/>
    <property type="evidence" value="ECO:0007669"/>
    <property type="project" value="InterPro"/>
</dbReference>
<evidence type="ECO:0000256" key="4">
    <source>
        <dbReference type="ARBA" id="ARBA00022679"/>
    </source>
</evidence>
<dbReference type="InterPro" id="IPR013655">
    <property type="entry name" value="PAS_fold_3"/>
</dbReference>
<evidence type="ECO:0000259" key="7">
    <source>
        <dbReference type="PROSITE" id="PS50109"/>
    </source>
</evidence>
<reference evidence="8 9" key="1">
    <citation type="submission" date="2018-06" db="EMBL/GenBank/DDBJ databases">
        <title>Flavobacterium sp IMCC34762, genome.</title>
        <authorList>
            <person name="Joung Y."/>
            <person name="Cho J."/>
            <person name="Song J."/>
        </authorList>
    </citation>
    <scope>NUCLEOTIDE SEQUENCE [LARGE SCALE GENOMIC DNA]</scope>
    <source>
        <strain evidence="8 9">IMCC34762</strain>
    </source>
</reference>
<evidence type="ECO:0000313" key="8">
    <source>
        <dbReference type="EMBL" id="PZX94534.1"/>
    </source>
</evidence>